<evidence type="ECO:0000256" key="1">
    <source>
        <dbReference type="SAM" id="Phobius"/>
    </source>
</evidence>
<dbReference type="EMBL" id="JACJID010000004">
    <property type="protein sequence ID" value="MBA8928660.1"/>
    <property type="molecule type" value="Genomic_DNA"/>
</dbReference>
<keyword evidence="1" id="KW-1133">Transmembrane helix</keyword>
<accession>A0ABR6BP30</accession>
<keyword evidence="1" id="KW-0472">Membrane</keyword>
<proteinExistence type="predicted"/>
<gene>
    <name evidence="2" type="ORF">BC739_005877</name>
</gene>
<comment type="caution">
    <text evidence="2">The sequence shown here is derived from an EMBL/GenBank/DDBJ whole genome shotgun (WGS) entry which is preliminary data.</text>
</comment>
<sequence length="50" mass="5708">MSMDDDLAQFRRLLLSGSLIVLTSIACLAIWLQVLWPYVEDARIGRRLST</sequence>
<feature type="transmembrane region" description="Helical" evidence="1">
    <location>
        <begin position="12"/>
        <end position="32"/>
    </location>
</feature>
<dbReference type="Proteomes" id="UP000517916">
    <property type="component" value="Unassembled WGS sequence"/>
</dbReference>
<keyword evidence="3" id="KW-1185">Reference proteome</keyword>
<keyword evidence="1" id="KW-0812">Transmembrane</keyword>
<evidence type="ECO:0000313" key="2">
    <source>
        <dbReference type="EMBL" id="MBA8928660.1"/>
    </source>
</evidence>
<evidence type="ECO:0000313" key="3">
    <source>
        <dbReference type="Proteomes" id="UP000517916"/>
    </source>
</evidence>
<organism evidence="2 3">
    <name type="scientific">Kutzneria viridogrisea</name>
    <dbReference type="NCBI Taxonomy" id="47990"/>
    <lineage>
        <taxon>Bacteria</taxon>
        <taxon>Bacillati</taxon>
        <taxon>Actinomycetota</taxon>
        <taxon>Actinomycetes</taxon>
        <taxon>Pseudonocardiales</taxon>
        <taxon>Pseudonocardiaceae</taxon>
        <taxon>Kutzneria</taxon>
    </lineage>
</organism>
<reference evidence="2 3" key="1">
    <citation type="submission" date="2020-08" db="EMBL/GenBank/DDBJ databases">
        <title>Genomic Encyclopedia of Archaeal and Bacterial Type Strains, Phase II (KMG-II): from individual species to whole genera.</title>
        <authorList>
            <person name="Goeker M."/>
        </authorList>
    </citation>
    <scope>NUCLEOTIDE SEQUENCE [LARGE SCALE GENOMIC DNA]</scope>
    <source>
        <strain evidence="2 3">DSM 43850</strain>
    </source>
</reference>
<name>A0ABR6BP30_9PSEU</name>
<protein>
    <submittedName>
        <fullName evidence="2">Uncharacterized protein</fullName>
    </submittedName>
</protein>